<reference evidence="4" key="1">
    <citation type="submission" date="2022-01" db="EMBL/GenBank/DDBJ databases">
        <authorList>
            <person name="King R."/>
        </authorList>
    </citation>
    <scope>NUCLEOTIDE SEQUENCE</scope>
</reference>
<dbReference type="GO" id="GO:0005739">
    <property type="term" value="C:mitochondrion"/>
    <property type="evidence" value="ECO:0007669"/>
    <property type="project" value="TreeGrafter"/>
</dbReference>
<dbReference type="SUPFAM" id="SSF51182">
    <property type="entry name" value="RmlC-like cupins"/>
    <property type="match status" value="1"/>
</dbReference>
<keyword evidence="3" id="KW-0408">Iron</keyword>
<evidence type="ECO:0000256" key="3">
    <source>
        <dbReference type="ARBA" id="ARBA00023004"/>
    </source>
</evidence>
<dbReference type="CDD" id="cd20289">
    <property type="entry name" value="cupin_ADO"/>
    <property type="match status" value="1"/>
</dbReference>
<dbReference type="OrthoDB" id="271433at2759"/>
<dbReference type="Pfam" id="PF07847">
    <property type="entry name" value="PCO_ADO"/>
    <property type="match status" value="1"/>
</dbReference>
<reference evidence="4" key="2">
    <citation type="submission" date="2022-10" db="EMBL/GenBank/DDBJ databases">
        <authorList>
            <consortium name="ENA_rothamsted_submissions"/>
            <consortium name="culmorum"/>
            <person name="King R."/>
        </authorList>
    </citation>
    <scope>NUCLEOTIDE SEQUENCE</scope>
</reference>
<keyword evidence="2" id="KW-0560">Oxidoreductase</keyword>
<evidence type="ECO:0000313" key="5">
    <source>
        <dbReference type="Proteomes" id="UP001153620"/>
    </source>
</evidence>
<evidence type="ECO:0008006" key="6">
    <source>
        <dbReference type="Google" id="ProtNLM"/>
    </source>
</evidence>
<name>A0A9N9RLA1_9DIPT</name>
<accession>A0A9N9RLA1</accession>
<sequence length="241" mass="27676">MSSAVFMKIFQQAEKTFSNRNRDCYKANFAVLKKLVDKLVYSDLKLNPFLFSQKAFKVKTFSFRLSSFQNKAPCTFVNIYEKLDSPFSMSIFIIDENYKMPLHDHPNMTGILKVISGKLKAECYTQITTDKENGLLEKIVQVEQPKILTETSEAAVLYPDNCNYHELTALEGPAAFFDILSPPYSDISDSSPNARHCSFFKKEKIMVDNSGLNPTVKLTQIPVPDHYYCDSVYYEQPDFMR</sequence>
<protein>
    <recommendedName>
        <fullName evidence="6">2-aminoethanethiol dioxygenase</fullName>
    </recommendedName>
</protein>
<dbReference type="AlphaFoldDB" id="A0A9N9RLA1"/>
<keyword evidence="5" id="KW-1185">Reference proteome</keyword>
<evidence type="ECO:0000313" key="4">
    <source>
        <dbReference type="EMBL" id="CAG9800348.1"/>
    </source>
</evidence>
<dbReference type="InterPro" id="IPR012864">
    <property type="entry name" value="PCO/ADO"/>
</dbReference>
<dbReference type="PANTHER" id="PTHR22966:SF61">
    <property type="entry name" value="2-AMINOETHANETHIOL DIOXYGENASE"/>
    <property type="match status" value="1"/>
</dbReference>
<dbReference type="GO" id="GO:0016702">
    <property type="term" value="F:oxidoreductase activity, acting on single donors with incorporation of molecular oxygen, incorporation of two atoms of oxygen"/>
    <property type="evidence" value="ECO:0007669"/>
    <property type="project" value="InterPro"/>
</dbReference>
<dbReference type="EMBL" id="OU895877">
    <property type="protein sequence ID" value="CAG9800348.1"/>
    <property type="molecule type" value="Genomic_DNA"/>
</dbReference>
<proteinExistence type="predicted"/>
<dbReference type="InterPro" id="IPR011051">
    <property type="entry name" value="RmlC_Cupin_sf"/>
</dbReference>
<evidence type="ECO:0000256" key="2">
    <source>
        <dbReference type="ARBA" id="ARBA00023002"/>
    </source>
</evidence>
<evidence type="ECO:0000256" key="1">
    <source>
        <dbReference type="ARBA" id="ARBA00022723"/>
    </source>
</evidence>
<gene>
    <name evidence="4" type="ORF">CHIRRI_LOCUS3292</name>
</gene>
<dbReference type="InterPro" id="IPR014710">
    <property type="entry name" value="RmlC-like_jellyroll"/>
</dbReference>
<dbReference type="GO" id="GO:0046872">
    <property type="term" value="F:metal ion binding"/>
    <property type="evidence" value="ECO:0007669"/>
    <property type="project" value="UniProtKB-KW"/>
</dbReference>
<dbReference type="PANTHER" id="PTHR22966">
    <property type="entry name" value="2-AMINOETHANETHIOL DIOXYGENASE"/>
    <property type="match status" value="1"/>
</dbReference>
<dbReference type="Proteomes" id="UP001153620">
    <property type="component" value="Chromosome 1"/>
</dbReference>
<keyword evidence="1" id="KW-0479">Metal-binding</keyword>
<organism evidence="4 5">
    <name type="scientific">Chironomus riparius</name>
    <dbReference type="NCBI Taxonomy" id="315576"/>
    <lineage>
        <taxon>Eukaryota</taxon>
        <taxon>Metazoa</taxon>
        <taxon>Ecdysozoa</taxon>
        <taxon>Arthropoda</taxon>
        <taxon>Hexapoda</taxon>
        <taxon>Insecta</taxon>
        <taxon>Pterygota</taxon>
        <taxon>Neoptera</taxon>
        <taxon>Endopterygota</taxon>
        <taxon>Diptera</taxon>
        <taxon>Nematocera</taxon>
        <taxon>Chironomoidea</taxon>
        <taxon>Chironomidae</taxon>
        <taxon>Chironominae</taxon>
        <taxon>Chironomus</taxon>
    </lineage>
</organism>
<dbReference type="Gene3D" id="2.60.120.10">
    <property type="entry name" value="Jelly Rolls"/>
    <property type="match status" value="1"/>
</dbReference>